<dbReference type="InterPro" id="IPR027805">
    <property type="entry name" value="Transposase_HTH_dom"/>
</dbReference>
<dbReference type="PANTHER" id="PTHR23080">
    <property type="entry name" value="THAP DOMAIN PROTEIN"/>
    <property type="match status" value="1"/>
</dbReference>
<gene>
    <name evidence="2" type="ORF">GSONMT00059512001</name>
</gene>
<organism evidence="2 3">
    <name type="scientific">Oncorhynchus mykiss</name>
    <name type="common">Rainbow trout</name>
    <name type="synonym">Salmo gairdneri</name>
    <dbReference type="NCBI Taxonomy" id="8022"/>
    <lineage>
        <taxon>Eukaryota</taxon>
        <taxon>Metazoa</taxon>
        <taxon>Chordata</taxon>
        <taxon>Craniata</taxon>
        <taxon>Vertebrata</taxon>
        <taxon>Euteleostomi</taxon>
        <taxon>Actinopterygii</taxon>
        <taxon>Neopterygii</taxon>
        <taxon>Teleostei</taxon>
        <taxon>Protacanthopterygii</taxon>
        <taxon>Salmoniformes</taxon>
        <taxon>Salmonidae</taxon>
        <taxon>Salmoninae</taxon>
        <taxon>Oncorhynchus</taxon>
    </lineage>
</organism>
<proteinExistence type="predicted"/>
<dbReference type="STRING" id="8022.A0A060XUI4"/>
<protein>
    <recommendedName>
        <fullName evidence="1">Transposase Helix-turn-helix domain-containing protein</fullName>
    </recommendedName>
</protein>
<evidence type="ECO:0000313" key="3">
    <source>
        <dbReference type="Proteomes" id="UP000193380"/>
    </source>
</evidence>
<feature type="domain" description="Transposase Helix-turn-helix" evidence="1">
    <location>
        <begin position="2"/>
        <end position="36"/>
    </location>
</feature>
<name>A0A060XUI4_ONCMY</name>
<dbReference type="AlphaFoldDB" id="A0A060XUI4"/>
<dbReference type="Pfam" id="PF13613">
    <property type="entry name" value="HTH_Tnp_4"/>
    <property type="match status" value="1"/>
</dbReference>
<sequence length="81" mass="9573">MKLNLLHSDLAEHFAVSQGVVSRILSYWIDTMEELMRIYIPWQPRGRCSDKFITQNSRFLEYLRPRDEVMADGLHHPRSAV</sequence>
<evidence type="ECO:0000313" key="2">
    <source>
        <dbReference type="EMBL" id="CDQ83293.1"/>
    </source>
</evidence>
<dbReference type="EMBL" id="FR906149">
    <property type="protein sequence ID" value="CDQ83293.1"/>
    <property type="molecule type" value="Genomic_DNA"/>
</dbReference>
<accession>A0A060XUI4</accession>
<dbReference type="PANTHER" id="PTHR23080:SF143">
    <property type="entry name" value="SI:DKEY-56D12.4"/>
    <property type="match status" value="1"/>
</dbReference>
<reference evidence="2" key="2">
    <citation type="submission" date="2014-03" db="EMBL/GenBank/DDBJ databases">
        <authorList>
            <person name="Genoscope - CEA"/>
        </authorList>
    </citation>
    <scope>NUCLEOTIDE SEQUENCE</scope>
</reference>
<dbReference type="Proteomes" id="UP000193380">
    <property type="component" value="Unassembled WGS sequence"/>
</dbReference>
<evidence type="ECO:0000259" key="1">
    <source>
        <dbReference type="Pfam" id="PF13613"/>
    </source>
</evidence>
<reference evidence="2" key="1">
    <citation type="journal article" date="2014" name="Nat. Commun.">
        <title>The rainbow trout genome provides novel insights into evolution after whole-genome duplication in vertebrates.</title>
        <authorList>
            <person name="Berthelot C."/>
            <person name="Brunet F."/>
            <person name="Chalopin D."/>
            <person name="Juanchich A."/>
            <person name="Bernard M."/>
            <person name="Noel B."/>
            <person name="Bento P."/>
            <person name="Da Silva C."/>
            <person name="Labadie K."/>
            <person name="Alberti A."/>
            <person name="Aury J.M."/>
            <person name="Louis A."/>
            <person name="Dehais P."/>
            <person name="Bardou P."/>
            <person name="Montfort J."/>
            <person name="Klopp C."/>
            <person name="Cabau C."/>
            <person name="Gaspin C."/>
            <person name="Thorgaard G.H."/>
            <person name="Boussaha M."/>
            <person name="Quillet E."/>
            <person name="Guyomard R."/>
            <person name="Galiana D."/>
            <person name="Bobe J."/>
            <person name="Volff J.N."/>
            <person name="Genet C."/>
            <person name="Wincker P."/>
            <person name="Jaillon O."/>
            <person name="Roest Crollius H."/>
            <person name="Guiguen Y."/>
        </authorList>
    </citation>
    <scope>NUCLEOTIDE SEQUENCE [LARGE SCALE GENOMIC DNA]</scope>
</reference>
<dbReference type="PaxDb" id="8022-A0A060XUI4"/>